<reference evidence="2 3" key="1">
    <citation type="submission" date="2015-02" db="EMBL/GenBank/DDBJ databases">
        <title>Draft genome sequences of ten Microbacterium spp. with emphasis on heavy metal contaminated environments.</title>
        <authorList>
            <person name="Corretto E."/>
        </authorList>
    </citation>
    <scope>NUCLEOTIDE SEQUENCE [LARGE SCALE GENOMIC DNA]</scope>
    <source>
        <strain evidence="2 3">BEL163</strain>
    </source>
</reference>
<feature type="transmembrane region" description="Helical" evidence="1">
    <location>
        <begin position="327"/>
        <end position="349"/>
    </location>
</feature>
<sequence>MHSSAQRRRAVRIVTAVLVPLLAFLTLLSWSLSSAVGSSPDDDFHLASIWCGLGEREGLCELPPESVLETNPTYRLVPASIPNATCYAFLPDESADCWDPDQSGMAVAKRANVEGLYPRVFYAAMSVFASEDVVGSVVQMRIVNSAFAVALISVTFFLLPRRLRPALIISVVASCVPLGLFLYASANPSSWALLSAAVVWIALYGAFVVDSRPRRISLTALALFAGIIGAGARADAAIYAAFAVVLAVFLGMKKSKAALLPAAGGLALIVLAGLFYVTSGQSAATVTGIAAAARPLTTSEHVANLLNVPNLWAGALGGWGLGWLDTLLPAAVPTIGLLVVGGVLLVGMAEITWRRALTFIAALAAFWIVPFALLATSNAVVGTQVQPRYIMPLLIILLAVAAASPATERIWTGARVALMGAALAFTASISLHYNIRRYTTGHDIAGIDPGREAEWWWPVAPSPFAVWVGGTIAFTVLLGIFWIMTVRPDLFRAERTVSALSQDQRETVSEA</sequence>
<dbReference type="RefSeq" id="WP_197073186.1">
    <property type="nucleotide sequence ID" value="NZ_JYIV01000021.1"/>
</dbReference>
<feature type="transmembrane region" description="Helical" evidence="1">
    <location>
        <begin position="190"/>
        <end position="209"/>
    </location>
</feature>
<dbReference type="Proteomes" id="UP000033725">
    <property type="component" value="Unassembled WGS sequence"/>
</dbReference>
<keyword evidence="1" id="KW-0812">Transmembrane</keyword>
<evidence type="ECO:0000313" key="3">
    <source>
        <dbReference type="Proteomes" id="UP000033725"/>
    </source>
</evidence>
<dbReference type="EMBL" id="JYIV01000021">
    <property type="protein sequence ID" value="KJL24040.1"/>
    <property type="molecule type" value="Genomic_DNA"/>
</dbReference>
<feature type="transmembrane region" description="Helical" evidence="1">
    <location>
        <begin position="389"/>
        <end position="407"/>
    </location>
</feature>
<keyword evidence="1" id="KW-1133">Transmembrane helix</keyword>
<feature type="transmembrane region" description="Helical" evidence="1">
    <location>
        <begin position="142"/>
        <end position="159"/>
    </location>
</feature>
<proteinExistence type="predicted"/>
<dbReference type="AlphaFoldDB" id="A0A0F0KV97"/>
<evidence type="ECO:0000313" key="2">
    <source>
        <dbReference type="EMBL" id="KJL24040.1"/>
    </source>
</evidence>
<evidence type="ECO:0008006" key="4">
    <source>
        <dbReference type="Google" id="ProtNLM"/>
    </source>
</evidence>
<feature type="transmembrane region" description="Helical" evidence="1">
    <location>
        <begin position="259"/>
        <end position="277"/>
    </location>
</feature>
<organism evidence="2 3">
    <name type="scientific">Microbacterium oxydans</name>
    <dbReference type="NCBI Taxonomy" id="82380"/>
    <lineage>
        <taxon>Bacteria</taxon>
        <taxon>Bacillati</taxon>
        <taxon>Actinomycetota</taxon>
        <taxon>Actinomycetes</taxon>
        <taxon>Micrococcales</taxon>
        <taxon>Microbacteriaceae</taxon>
        <taxon>Microbacterium</taxon>
    </lineage>
</organism>
<gene>
    <name evidence="2" type="ORF">RN51_01205</name>
</gene>
<protein>
    <recommendedName>
        <fullName evidence="4">DUF2142 domain-containing protein</fullName>
    </recommendedName>
</protein>
<dbReference type="PATRIC" id="fig|82380.10.peg.1211"/>
<feature type="transmembrane region" description="Helical" evidence="1">
    <location>
        <begin position="356"/>
        <end position="377"/>
    </location>
</feature>
<dbReference type="Pfam" id="PF09913">
    <property type="entry name" value="DUF2142"/>
    <property type="match status" value="1"/>
</dbReference>
<keyword evidence="1" id="KW-0472">Membrane</keyword>
<feature type="transmembrane region" description="Helical" evidence="1">
    <location>
        <begin position="464"/>
        <end position="485"/>
    </location>
</feature>
<dbReference type="InterPro" id="IPR018674">
    <property type="entry name" value="DUF2142_membrane"/>
</dbReference>
<evidence type="ECO:0000256" key="1">
    <source>
        <dbReference type="SAM" id="Phobius"/>
    </source>
</evidence>
<name>A0A0F0KV97_9MICO</name>
<feature type="transmembrane region" description="Helical" evidence="1">
    <location>
        <begin position="414"/>
        <end position="433"/>
    </location>
</feature>
<feature type="transmembrane region" description="Helical" evidence="1">
    <location>
        <begin position="166"/>
        <end position="184"/>
    </location>
</feature>
<accession>A0A0F0KV97</accession>
<comment type="caution">
    <text evidence="2">The sequence shown here is derived from an EMBL/GenBank/DDBJ whole genome shotgun (WGS) entry which is preliminary data.</text>
</comment>